<evidence type="ECO:0000256" key="8">
    <source>
        <dbReference type="ARBA" id="ARBA00022692"/>
    </source>
</evidence>
<dbReference type="Proteomes" id="UP000085678">
    <property type="component" value="Unplaced"/>
</dbReference>
<protein>
    <recommendedName>
        <fullName evidence="5">Transmembrane protein 98</fullName>
    </recommendedName>
</protein>
<evidence type="ECO:0000256" key="5">
    <source>
        <dbReference type="ARBA" id="ARBA00014380"/>
    </source>
</evidence>
<dbReference type="Gene3D" id="1.20.1410.10">
    <property type="entry name" value="I/LWEQ domain"/>
    <property type="match status" value="1"/>
</dbReference>
<evidence type="ECO:0000256" key="13">
    <source>
        <dbReference type="SAM" id="Phobius"/>
    </source>
</evidence>
<evidence type="ECO:0000256" key="7">
    <source>
        <dbReference type="ARBA" id="ARBA00022525"/>
    </source>
</evidence>
<dbReference type="RefSeq" id="XP_013418200.1">
    <property type="nucleotide sequence ID" value="XM_013562746.1"/>
</dbReference>
<dbReference type="PANTHER" id="PTHR32510:SF3">
    <property type="entry name" value="TRANSMEMBRANE PROTEIN 98"/>
    <property type="match status" value="1"/>
</dbReference>
<sequence>MLDAMEMDTIVAVSIGILATIFVGSLVCLIIVCRHKYCRRVDLLSRQHTENRPDVQLVDAMEGNDNNGTDLELDDVRLTHPNIEEILQDDIWVNDATGLVPHCIAILKTCHLLTDKLVAMTMRNGGSMRSPETLTDIVAIAKRISPRVDAVVRCMYPPLDPRLLEARCTALVLSVTHLVLLTKNGCRMTGVLDWIEQSLAEVEEHLQVLREASHQCDTTRAPSNSDTSGDSQEPLNNPRMHQSGPGPDVASVAQNQLQQQQQQVQQQQNQQQQQHHQAPSQQQPQQNESSSVL</sequence>
<evidence type="ECO:0000313" key="17">
    <source>
        <dbReference type="RefSeq" id="XP_013418201.1"/>
    </source>
</evidence>
<dbReference type="AlphaFoldDB" id="A0A1S3K7G0"/>
<evidence type="ECO:0000313" key="18">
    <source>
        <dbReference type="RefSeq" id="XP_013418202.1"/>
    </source>
</evidence>
<feature type="region of interest" description="Disordered" evidence="12">
    <location>
        <begin position="213"/>
        <end position="293"/>
    </location>
</feature>
<dbReference type="GeneID" id="106179213"/>
<dbReference type="RefSeq" id="XP_013418201.1">
    <property type="nucleotide sequence ID" value="XM_013562747.2"/>
</dbReference>
<dbReference type="GO" id="GO:0005789">
    <property type="term" value="C:endoplasmic reticulum membrane"/>
    <property type="evidence" value="ECO:0007669"/>
    <property type="project" value="UniProtKB-SubCell"/>
</dbReference>
<evidence type="ECO:0000256" key="12">
    <source>
        <dbReference type="SAM" id="MobiDB-lite"/>
    </source>
</evidence>
<evidence type="ECO:0000256" key="11">
    <source>
        <dbReference type="ARBA" id="ARBA00023136"/>
    </source>
</evidence>
<keyword evidence="8 13" id="KW-0812">Transmembrane</keyword>
<dbReference type="GO" id="GO:0005886">
    <property type="term" value="C:plasma membrane"/>
    <property type="evidence" value="ECO:0007669"/>
    <property type="project" value="UniProtKB-SubCell"/>
</dbReference>
<dbReference type="KEGG" id="lak:106179213"/>
<organism evidence="14 17">
    <name type="scientific">Lingula anatina</name>
    <name type="common">Brachiopod</name>
    <name type="synonym">Lingula unguis</name>
    <dbReference type="NCBI Taxonomy" id="7574"/>
    <lineage>
        <taxon>Eukaryota</taxon>
        <taxon>Metazoa</taxon>
        <taxon>Spiralia</taxon>
        <taxon>Lophotrochozoa</taxon>
        <taxon>Brachiopoda</taxon>
        <taxon>Linguliformea</taxon>
        <taxon>Lingulata</taxon>
        <taxon>Lingulida</taxon>
        <taxon>Linguloidea</taxon>
        <taxon>Lingulidae</taxon>
        <taxon>Lingula</taxon>
    </lineage>
</organism>
<keyword evidence="6" id="KW-1003">Cell membrane</keyword>
<evidence type="ECO:0000256" key="2">
    <source>
        <dbReference type="ARBA" id="ARBA00004550"/>
    </source>
</evidence>
<keyword evidence="7" id="KW-0964">Secreted</keyword>
<feature type="compositionally biased region" description="Low complexity" evidence="12">
    <location>
        <begin position="251"/>
        <end position="286"/>
    </location>
</feature>
<keyword evidence="11 13" id="KW-0472">Membrane</keyword>
<dbReference type="PANTHER" id="PTHR32510">
    <property type="entry name" value="TRANSMEMBRANE PROTEIN 98"/>
    <property type="match status" value="1"/>
</dbReference>
<evidence type="ECO:0000256" key="4">
    <source>
        <dbReference type="ARBA" id="ARBA00011024"/>
    </source>
</evidence>
<dbReference type="InterPro" id="IPR029668">
    <property type="entry name" value="TMEM98"/>
</dbReference>
<dbReference type="FunFam" id="1.20.1410.10:FF:000003">
    <property type="entry name" value="Transmembrane protein 98"/>
    <property type="match status" value="1"/>
</dbReference>
<evidence type="ECO:0000313" key="14">
    <source>
        <dbReference type="Proteomes" id="UP000085678"/>
    </source>
</evidence>
<gene>
    <name evidence="15 16 17 18" type="primary">LOC106179213</name>
</gene>
<feature type="compositionally biased region" description="Polar residues" evidence="12">
    <location>
        <begin position="215"/>
        <end position="235"/>
    </location>
</feature>
<name>A0A1S3K7G0_LINAN</name>
<keyword evidence="9" id="KW-0256">Endoplasmic reticulum</keyword>
<evidence type="ECO:0000313" key="16">
    <source>
        <dbReference type="RefSeq" id="XP_013418200.1"/>
    </source>
</evidence>
<feature type="transmembrane region" description="Helical" evidence="13">
    <location>
        <begin position="12"/>
        <end position="33"/>
    </location>
</feature>
<proteinExistence type="inferred from homology"/>
<dbReference type="RefSeq" id="XP_013418202.1">
    <property type="nucleotide sequence ID" value="XM_013562748.1"/>
</dbReference>
<comment type="subcellular location">
    <subcellularLocation>
        <location evidence="1">Cell membrane</location>
        <topology evidence="1">Single-pass type II membrane protein</topology>
    </subcellularLocation>
    <subcellularLocation>
        <location evidence="3">Endoplasmic reticulum membrane</location>
        <topology evidence="3">Single-pass type II membrane protein</topology>
    </subcellularLocation>
    <subcellularLocation>
        <location evidence="2">Secreted</location>
        <location evidence="2">Extracellular exosome</location>
    </subcellularLocation>
</comment>
<reference evidence="15 16" key="1">
    <citation type="submission" date="2025-04" db="UniProtKB">
        <authorList>
            <consortium name="RefSeq"/>
        </authorList>
    </citation>
    <scope>IDENTIFICATION</scope>
    <source>
        <tissue evidence="15 16">Gonads</tissue>
    </source>
</reference>
<dbReference type="GO" id="GO:0005615">
    <property type="term" value="C:extracellular space"/>
    <property type="evidence" value="ECO:0007669"/>
    <property type="project" value="UniProtKB-ARBA"/>
</dbReference>
<evidence type="ECO:0000256" key="9">
    <source>
        <dbReference type="ARBA" id="ARBA00022824"/>
    </source>
</evidence>
<accession>A0A1S3K7G0</accession>
<dbReference type="OrthoDB" id="5978425at2759"/>
<evidence type="ECO:0000256" key="3">
    <source>
        <dbReference type="ARBA" id="ARBA00004648"/>
    </source>
</evidence>
<evidence type="ECO:0000256" key="6">
    <source>
        <dbReference type="ARBA" id="ARBA00022475"/>
    </source>
</evidence>
<keyword evidence="14" id="KW-1185">Reference proteome</keyword>
<evidence type="ECO:0000256" key="10">
    <source>
        <dbReference type="ARBA" id="ARBA00022989"/>
    </source>
</evidence>
<keyword evidence="10 13" id="KW-1133">Transmembrane helix</keyword>
<comment type="similarity">
    <text evidence="4">Belongs to the TMEM98 family.</text>
</comment>
<evidence type="ECO:0000313" key="15">
    <source>
        <dbReference type="RefSeq" id="XP_013418199.1"/>
    </source>
</evidence>
<dbReference type="RefSeq" id="XP_013418199.1">
    <property type="nucleotide sequence ID" value="XM_013562745.1"/>
</dbReference>
<evidence type="ECO:0000256" key="1">
    <source>
        <dbReference type="ARBA" id="ARBA00004401"/>
    </source>
</evidence>